<keyword evidence="1 3" id="KW-0315">Glutamine amidotransferase</keyword>
<keyword evidence="3" id="KW-0808">Transferase</keyword>
<dbReference type="Gene3D" id="3.60.20.10">
    <property type="entry name" value="Glutamine Phosphoribosylpyrophosphate, subunit 1, domain 1"/>
    <property type="match status" value="1"/>
</dbReference>
<evidence type="ECO:0000256" key="1">
    <source>
        <dbReference type="ARBA" id="ARBA00022962"/>
    </source>
</evidence>
<dbReference type="SUPFAM" id="SSF56235">
    <property type="entry name" value="N-terminal nucleophile aminohydrolases (Ntn hydrolases)"/>
    <property type="match status" value="1"/>
</dbReference>
<dbReference type="RefSeq" id="WP_179711149.1">
    <property type="nucleotide sequence ID" value="NZ_JACCAU010000001.1"/>
</dbReference>
<gene>
    <name evidence="3" type="ORF">GGD41_002635</name>
</gene>
<dbReference type="Pfam" id="PF13230">
    <property type="entry name" value="GATase_4"/>
    <property type="match status" value="1"/>
</dbReference>
<protein>
    <submittedName>
        <fullName evidence="3">Glutamine amidotransferase</fullName>
        <ecNumber evidence="3">3.5.1.118</ecNumber>
    </submittedName>
</protein>
<dbReference type="InterPro" id="IPR029055">
    <property type="entry name" value="Ntn_hydrolases_N"/>
</dbReference>
<evidence type="ECO:0000259" key="2">
    <source>
        <dbReference type="PROSITE" id="PS51278"/>
    </source>
</evidence>
<dbReference type="Proteomes" id="UP000572540">
    <property type="component" value="Unassembled WGS sequence"/>
</dbReference>
<dbReference type="GO" id="GO:0016740">
    <property type="term" value="F:transferase activity"/>
    <property type="evidence" value="ECO:0007669"/>
    <property type="project" value="UniProtKB-KW"/>
</dbReference>
<dbReference type="EMBL" id="JACCAU010000001">
    <property type="protein sequence ID" value="NYH15407.1"/>
    <property type="molecule type" value="Genomic_DNA"/>
</dbReference>
<proteinExistence type="predicted"/>
<dbReference type="CDD" id="cd01908">
    <property type="entry name" value="YafJ"/>
    <property type="match status" value="1"/>
</dbReference>
<evidence type="ECO:0000313" key="4">
    <source>
        <dbReference type="Proteomes" id="UP000572540"/>
    </source>
</evidence>
<accession>A0A7Y9W7I5</accession>
<sequence>MCQLLALSCAEPTDVSFSLTGFAARGGLTDHHVDGWGVAFYEDRACRVFVDEKPAYQSPVAAFLKSYPIKSRNVVAHIRKATQGGARVENCHPFMRELRGQQWVFAHNGDLRPLGEPESGPYAPVGTTDSEAAFCFIMNRLYAHFAANTNTNTSTNSDTNVDDIDAVFNVIEQATRTLNTFGIFNFVLSNGQAQFAYCSTRLSYVIRHWPFSSARLVDGDLSVDFAERGTPADRTAVIATTPLTDEVWTACQPGDLLMFRSGALLRRAHVAVPADVLATSKYALSEQSAVPA</sequence>
<dbReference type="AlphaFoldDB" id="A0A7Y9W7I5"/>
<dbReference type="GO" id="GO:0016787">
    <property type="term" value="F:hydrolase activity"/>
    <property type="evidence" value="ECO:0007669"/>
    <property type="project" value="UniProtKB-KW"/>
</dbReference>
<dbReference type="InterPro" id="IPR017932">
    <property type="entry name" value="GATase_2_dom"/>
</dbReference>
<comment type="caution">
    <text evidence="3">The sequence shown here is derived from an EMBL/GenBank/DDBJ whole genome shotgun (WGS) entry which is preliminary data.</text>
</comment>
<name>A0A7Y9W7I5_9BURK</name>
<evidence type="ECO:0000313" key="3">
    <source>
        <dbReference type="EMBL" id="NYH15407.1"/>
    </source>
</evidence>
<dbReference type="PANTHER" id="PTHR42824">
    <property type="entry name" value="GLUTAMINE AMIDOTRANSFERASE"/>
    <property type="match status" value="1"/>
</dbReference>
<dbReference type="InterPro" id="IPR026869">
    <property type="entry name" value="EgtC-like"/>
</dbReference>
<dbReference type="EC" id="3.5.1.118" evidence="3"/>
<organism evidence="3 4">
    <name type="scientific">Paraburkholderia bryophila</name>
    <dbReference type="NCBI Taxonomy" id="420952"/>
    <lineage>
        <taxon>Bacteria</taxon>
        <taxon>Pseudomonadati</taxon>
        <taxon>Pseudomonadota</taxon>
        <taxon>Betaproteobacteria</taxon>
        <taxon>Burkholderiales</taxon>
        <taxon>Burkholderiaceae</taxon>
        <taxon>Paraburkholderia</taxon>
    </lineage>
</organism>
<dbReference type="PANTHER" id="PTHR42824:SF1">
    <property type="entry name" value="GLUTAMINE AMIDOTRANSFERASE YAFJ-RELATED"/>
    <property type="match status" value="1"/>
</dbReference>
<feature type="domain" description="Glutamine amidotransferase type-2" evidence="2">
    <location>
        <begin position="2"/>
        <end position="292"/>
    </location>
</feature>
<keyword evidence="3" id="KW-0378">Hydrolase</keyword>
<dbReference type="PROSITE" id="PS51278">
    <property type="entry name" value="GATASE_TYPE_2"/>
    <property type="match status" value="1"/>
</dbReference>
<reference evidence="3 4" key="1">
    <citation type="submission" date="2020-07" db="EMBL/GenBank/DDBJ databases">
        <title>Exploring microbial biodiversity for novel pathways involved in the catabolism of aromatic compounds derived from lignin.</title>
        <authorList>
            <person name="Elkins J."/>
        </authorList>
    </citation>
    <scope>NUCLEOTIDE SEQUENCE [LARGE SCALE GENOMIC DNA]</scope>
    <source>
        <strain evidence="3 4">H2C3B</strain>
    </source>
</reference>